<gene>
    <name evidence="1" type="ORF">HZY91_06585</name>
</gene>
<dbReference type="RefSeq" id="WP_197115473.1">
    <property type="nucleotide sequence ID" value="NZ_JACBXQ010000003.1"/>
</dbReference>
<name>A0ABS0LR99_9LACT</name>
<dbReference type="Proteomes" id="UP000721415">
    <property type="component" value="Unassembled WGS sequence"/>
</dbReference>
<comment type="caution">
    <text evidence="1">The sequence shown here is derived from an EMBL/GenBank/DDBJ whole genome shotgun (WGS) entry which is preliminary data.</text>
</comment>
<keyword evidence="2" id="KW-1185">Reference proteome</keyword>
<evidence type="ECO:0000313" key="2">
    <source>
        <dbReference type="Proteomes" id="UP000721415"/>
    </source>
</evidence>
<reference evidence="1 2" key="1">
    <citation type="submission" date="2020-07" db="EMBL/GenBank/DDBJ databases">
        <title>Facklamia lactis sp. nov., isolated from raw milk.</title>
        <authorList>
            <person name="Doll E.V."/>
            <person name="Huptas C."/>
            <person name="Staib L."/>
            <person name="Wenning M."/>
            <person name="Scherer S."/>
        </authorList>
    </citation>
    <scope>NUCLEOTIDE SEQUENCE [LARGE SCALE GENOMIC DNA]</scope>
    <source>
        <strain evidence="1 2">DSM 111018</strain>
    </source>
</reference>
<organism evidence="1 2">
    <name type="scientific">Facklamia lactis</name>
    <dbReference type="NCBI Taxonomy" id="2749967"/>
    <lineage>
        <taxon>Bacteria</taxon>
        <taxon>Bacillati</taxon>
        <taxon>Bacillota</taxon>
        <taxon>Bacilli</taxon>
        <taxon>Lactobacillales</taxon>
        <taxon>Aerococcaceae</taxon>
        <taxon>Facklamia</taxon>
    </lineage>
</organism>
<dbReference type="EMBL" id="JACBXQ010000003">
    <property type="protein sequence ID" value="MBG9986562.1"/>
    <property type="molecule type" value="Genomic_DNA"/>
</dbReference>
<proteinExistence type="predicted"/>
<accession>A0ABS0LR99</accession>
<protein>
    <recommendedName>
        <fullName evidence="3">Protein kinase domain-containing protein</fullName>
    </recommendedName>
</protein>
<sequence length="134" mass="16609">MKYRIKFCFYLEVVRQMYQQVKLIHNDIRIFQVYEELVELNVIETDGRPTQEAIQSGRLEILCETPDMSFEEFIKVYPVFTNYNKEGFIFENQFWEMKEELFHRVQVDRQEHKFNSLELKQINQYFEDRKMIEE</sequence>
<evidence type="ECO:0008006" key="3">
    <source>
        <dbReference type="Google" id="ProtNLM"/>
    </source>
</evidence>
<evidence type="ECO:0000313" key="1">
    <source>
        <dbReference type="EMBL" id="MBG9986562.1"/>
    </source>
</evidence>